<comment type="caution">
    <text evidence="2">The sequence shown here is derived from an EMBL/GenBank/DDBJ whole genome shotgun (WGS) entry which is preliminary data.</text>
</comment>
<dbReference type="InterPro" id="IPR052895">
    <property type="entry name" value="HetReg/Transcr_Mod"/>
</dbReference>
<evidence type="ECO:0000259" key="1">
    <source>
        <dbReference type="Pfam" id="PF06985"/>
    </source>
</evidence>
<dbReference type="OrthoDB" id="2157530at2759"/>
<dbReference type="STRING" id="1231657.A0A1Y1ZNT8"/>
<reference evidence="2 3" key="1">
    <citation type="submission" date="2016-07" db="EMBL/GenBank/DDBJ databases">
        <title>Pervasive Adenine N6-methylation of Active Genes in Fungi.</title>
        <authorList>
            <consortium name="DOE Joint Genome Institute"/>
            <person name="Mondo S.J."/>
            <person name="Dannebaum R.O."/>
            <person name="Kuo R.C."/>
            <person name="Labutti K."/>
            <person name="Haridas S."/>
            <person name="Kuo A."/>
            <person name="Salamov A."/>
            <person name="Ahrendt S.R."/>
            <person name="Lipzen A."/>
            <person name="Sullivan W."/>
            <person name="Andreopoulos W.B."/>
            <person name="Clum A."/>
            <person name="Lindquist E."/>
            <person name="Daum C."/>
            <person name="Ramamoorthy G.K."/>
            <person name="Gryganskyi A."/>
            <person name="Culley D."/>
            <person name="Magnuson J.K."/>
            <person name="James T.Y."/>
            <person name="O'Malley M.A."/>
            <person name="Stajich J.E."/>
            <person name="Spatafora J.W."/>
            <person name="Visel A."/>
            <person name="Grigoriev I.V."/>
        </authorList>
    </citation>
    <scope>NUCLEOTIDE SEQUENCE [LARGE SCALE GENOMIC DNA]</scope>
    <source>
        <strain evidence="2 3">CBS 115471</strain>
    </source>
</reference>
<gene>
    <name evidence="2" type="ORF">BCR34DRAFT_601016</name>
</gene>
<sequence>MDLSLAPRKIYRPIKRYQTRIIRLRGDHGSPDSPLVCSLYSADIRHCTFEGVGLRVPPGEEDRLIEFDALFYTWGSGETEEVIAYSSFDFPISQNLSEALRALRYSGNQRRYLWVDAIRINQSDDEEKGEQVWNMLSIYQKATRVIAWLGSHPEDLDNVIVTASSISSASDLSSENVPGVWSIIEGLSSVYNRPWFPGYGSNKKYSLLEI</sequence>
<dbReference type="PANTHER" id="PTHR24148:SF64">
    <property type="entry name" value="HETEROKARYON INCOMPATIBILITY DOMAIN-CONTAINING PROTEIN"/>
    <property type="match status" value="1"/>
</dbReference>
<dbReference type="EMBL" id="MCFA01000056">
    <property type="protein sequence ID" value="ORY11896.1"/>
    <property type="molecule type" value="Genomic_DNA"/>
</dbReference>
<evidence type="ECO:0000313" key="3">
    <source>
        <dbReference type="Proteomes" id="UP000193144"/>
    </source>
</evidence>
<organism evidence="2 3">
    <name type="scientific">Clohesyomyces aquaticus</name>
    <dbReference type="NCBI Taxonomy" id="1231657"/>
    <lineage>
        <taxon>Eukaryota</taxon>
        <taxon>Fungi</taxon>
        <taxon>Dikarya</taxon>
        <taxon>Ascomycota</taxon>
        <taxon>Pezizomycotina</taxon>
        <taxon>Dothideomycetes</taxon>
        <taxon>Pleosporomycetidae</taxon>
        <taxon>Pleosporales</taxon>
        <taxon>Lindgomycetaceae</taxon>
        <taxon>Clohesyomyces</taxon>
    </lineage>
</organism>
<name>A0A1Y1ZNT8_9PLEO</name>
<dbReference type="PANTHER" id="PTHR24148">
    <property type="entry name" value="ANKYRIN REPEAT DOMAIN-CONTAINING PROTEIN 39 HOMOLOG-RELATED"/>
    <property type="match status" value="1"/>
</dbReference>
<protein>
    <submittedName>
        <fullName evidence="2">Heterokaryon incompatibility protein-domain-containing protein</fullName>
    </submittedName>
</protein>
<dbReference type="InterPro" id="IPR010730">
    <property type="entry name" value="HET"/>
</dbReference>
<proteinExistence type="predicted"/>
<evidence type="ECO:0000313" key="2">
    <source>
        <dbReference type="EMBL" id="ORY11896.1"/>
    </source>
</evidence>
<accession>A0A1Y1ZNT8</accession>
<keyword evidence="3" id="KW-1185">Reference proteome</keyword>
<feature type="domain" description="Heterokaryon incompatibility" evidence="1">
    <location>
        <begin position="67"/>
        <end position="159"/>
    </location>
</feature>
<dbReference type="Proteomes" id="UP000193144">
    <property type="component" value="Unassembled WGS sequence"/>
</dbReference>
<dbReference type="Pfam" id="PF06985">
    <property type="entry name" value="HET"/>
    <property type="match status" value="1"/>
</dbReference>
<dbReference type="AlphaFoldDB" id="A0A1Y1ZNT8"/>